<dbReference type="RefSeq" id="WP_317489353.1">
    <property type="nucleotide sequence ID" value="NZ_CP136051.1"/>
</dbReference>
<name>A0ABZ0IR56_9BACT</name>
<evidence type="ECO:0000313" key="1">
    <source>
        <dbReference type="EMBL" id="WOK06644.1"/>
    </source>
</evidence>
<dbReference type="InterPro" id="IPR008969">
    <property type="entry name" value="CarboxyPept-like_regulatory"/>
</dbReference>
<dbReference type="Proteomes" id="UP001302349">
    <property type="component" value="Chromosome"/>
</dbReference>
<dbReference type="Pfam" id="PF13715">
    <property type="entry name" value="CarbopepD_reg_2"/>
    <property type="match status" value="1"/>
</dbReference>
<gene>
    <name evidence="1" type="ORF">RT717_26580</name>
</gene>
<sequence length="279" mass="32100">MVIFFLAGSSFAWSQGIFNDTFVVEGTLLDKNDTVPVPFAHAYSMDYKRFRVSDEKGKFTIQLQRGDTLVISSIGYATRFFLFTDIPASRKIEHTIYMSQDPVELQGITIYGKMPMEGFYDHERIPYDKFKEKELEPGYYKPGLSMGPGGAGVSVGLTGALTLLAAQFNSEYQQLKKLDQIRKQEYQVARYEYFVKNRLSPRYVTTNTSLLTTEVDDFIKFWSPDTAFVEYANEYELVTALKEKEKQYIDQIKRNRGADEDIVSTIELRKLLMDKGNEE</sequence>
<organism evidence="1 2">
    <name type="scientific">Imperialibacter roseus</name>
    <dbReference type="NCBI Taxonomy" id="1324217"/>
    <lineage>
        <taxon>Bacteria</taxon>
        <taxon>Pseudomonadati</taxon>
        <taxon>Bacteroidota</taxon>
        <taxon>Cytophagia</taxon>
        <taxon>Cytophagales</taxon>
        <taxon>Flammeovirgaceae</taxon>
        <taxon>Imperialibacter</taxon>
    </lineage>
</organism>
<proteinExistence type="predicted"/>
<dbReference type="SUPFAM" id="SSF49464">
    <property type="entry name" value="Carboxypeptidase regulatory domain-like"/>
    <property type="match status" value="1"/>
</dbReference>
<keyword evidence="2" id="KW-1185">Reference proteome</keyword>
<evidence type="ECO:0000313" key="2">
    <source>
        <dbReference type="Proteomes" id="UP001302349"/>
    </source>
</evidence>
<reference evidence="1 2" key="1">
    <citation type="journal article" date="2023" name="Microbiol. Resour. Announc.">
        <title>Complete Genome Sequence of Imperialibacter roseus strain P4T.</title>
        <authorList>
            <person name="Tizabi D.R."/>
            <person name="Bachvaroff T."/>
            <person name="Hill R.T."/>
        </authorList>
    </citation>
    <scope>NUCLEOTIDE SEQUENCE [LARGE SCALE GENOMIC DNA]</scope>
    <source>
        <strain evidence="1 2">P4T</strain>
    </source>
</reference>
<dbReference type="EMBL" id="CP136051">
    <property type="protein sequence ID" value="WOK06644.1"/>
    <property type="molecule type" value="Genomic_DNA"/>
</dbReference>
<protein>
    <submittedName>
        <fullName evidence="1">Carboxypeptidase-like regulatory domain-containing protein</fullName>
    </submittedName>
</protein>
<accession>A0ABZ0IR56</accession>